<evidence type="ECO:0000313" key="4">
    <source>
        <dbReference type="Proteomes" id="UP000784294"/>
    </source>
</evidence>
<comment type="caution">
    <text evidence="3">The sequence shown here is derived from an EMBL/GenBank/DDBJ whole genome shotgun (WGS) entry which is preliminary data.</text>
</comment>
<keyword evidence="2" id="KW-0472">Membrane</keyword>
<keyword evidence="2" id="KW-1133">Transmembrane helix</keyword>
<accession>A0A448XBF6</accession>
<dbReference type="AlphaFoldDB" id="A0A448XBF6"/>
<sequence>MLSAAWSFAFVSIKMPGIIIKLMFGFFNCFQGTFFLVFFFLLNDEVRAIHHKSRKYLLEFGGNHEEDEDGEETHEEVAWDGSCLTPTPHPILSASESGTGQQESSTSETGKQQFLSPVSAGHRRSSIMNNPFTRAWIMRKSLSHANNPLASGEAAGGFSLAAMKNQEAHKSPSTATNAAACGPVGSLGGTLDSGAKSAKPTLIHKNKLYDIFAGSDKSMATKTVGRMEEDQHKSVTEEFQVAQSPSFLQLTRKALEGDNDEYVEDAEAPVEEDERHDNGEDAEAEEEDEGEQTYRQAYSEDSRLAGRKGRELVKEGQFLREAKPFLENTPNRSRHVKKGKPGWPKVRLN</sequence>
<dbReference type="Proteomes" id="UP000784294">
    <property type="component" value="Unassembled WGS sequence"/>
</dbReference>
<gene>
    <name evidence="3" type="ORF">PXEA_LOCUS26401</name>
</gene>
<feature type="compositionally biased region" description="Polar residues" evidence="1">
    <location>
        <begin position="94"/>
        <end position="116"/>
    </location>
</feature>
<evidence type="ECO:0000256" key="2">
    <source>
        <dbReference type="SAM" id="Phobius"/>
    </source>
</evidence>
<feature type="region of interest" description="Disordered" evidence="1">
    <location>
        <begin position="265"/>
        <end position="349"/>
    </location>
</feature>
<keyword evidence="2" id="KW-0812">Transmembrane</keyword>
<reference evidence="3" key="1">
    <citation type="submission" date="2018-11" db="EMBL/GenBank/DDBJ databases">
        <authorList>
            <consortium name="Pathogen Informatics"/>
        </authorList>
    </citation>
    <scope>NUCLEOTIDE SEQUENCE</scope>
</reference>
<dbReference type="EMBL" id="CAAALY010244946">
    <property type="protein sequence ID" value="VEL32961.1"/>
    <property type="molecule type" value="Genomic_DNA"/>
</dbReference>
<evidence type="ECO:0000256" key="1">
    <source>
        <dbReference type="SAM" id="MobiDB-lite"/>
    </source>
</evidence>
<keyword evidence="4" id="KW-1185">Reference proteome</keyword>
<feature type="region of interest" description="Disordered" evidence="1">
    <location>
        <begin position="90"/>
        <end position="122"/>
    </location>
</feature>
<feature type="transmembrane region" description="Helical" evidence="2">
    <location>
        <begin position="18"/>
        <end position="42"/>
    </location>
</feature>
<organism evidence="3 4">
    <name type="scientific">Protopolystoma xenopodis</name>
    <dbReference type="NCBI Taxonomy" id="117903"/>
    <lineage>
        <taxon>Eukaryota</taxon>
        <taxon>Metazoa</taxon>
        <taxon>Spiralia</taxon>
        <taxon>Lophotrochozoa</taxon>
        <taxon>Platyhelminthes</taxon>
        <taxon>Monogenea</taxon>
        <taxon>Polyopisthocotylea</taxon>
        <taxon>Polystomatidea</taxon>
        <taxon>Polystomatidae</taxon>
        <taxon>Protopolystoma</taxon>
    </lineage>
</organism>
<name>A0A448XBF6_9PLAT</name>
<feature type="compositionally biased region" description="Acidic residues" evidence="1">
    <location>
        <begin position="280"/>
        <end position="291"/>
    </location>
</feature>
<evidence type="ECO:0000313" key="3">
    <source>
        <dbReference type="EMBL" id="VEL32961.1"/>
    </source>
</evidence>
<proteinExistence type="predicted"/>
<feature type="compositionally biased region" description="Basic and acidic residues" evidence="1">
    <location>
        <begin position="298"/>
        <end position="324"/>
    </location>
</feature>
<protein>
    <submittedName>
        <fullName evidence="3">Uncharacterized protein</fullName>
    </submittedName>
</protein>